<evidence type="ECO:0000313" key="3">
    <source>
        <dbReference type="Proteomes" id="UP000000663"/>
    </source>
</evidence>
<dbReference type="RefSeq" id="WP_012036553.1">
    <property type="nucleotide sequence ID" value="NC_009464.1"/>
</dbReference>
<dbReference type="InterPro" id="IPR011256">
    <property type="entry name" value="Reg_factor_effector_dom_sf"/>
</dbReference>
<dbReference type="SUPFAM" id="SSF55136">
    <property type="entry name" value="Probable bacterial effector-binding domain"/>
    <property type="match status" value="1"/>
</dbReference>
<dbReference type="Gene3D" id="3.20.80.10">
    <property type="entry name" value="Regulatory factor, effector binding domain"/>
    <property type="match status" value="1"/>
</dbReference>
<dbReference type="EMBL" id="AM114193">
    <property type="protein sequence ID" value="CAJ35952.1"/>
    <property type="molecule type" value="Genomic_DNA"/>
</dbReference>
<dbReference type="GeneID" id="5145140"/>
<feature type="domain" description="GyrI-like small molecule binding" evidence="1">
    <location>
        <begin position="61"/>
        <end position="150"/>
    </location>
</feature>
<reference evidence="2 3" key="1">
    <citation type="journal article" date="2006" name="Science">
        <title>Genome of rice cluster I archaea -- the key methane producers in the rice rhizosphere.</title>
        <authorList>
            <person name="Erkel C."/>
            <person name="Kube M."/>
            <person name="Reinhardt R."/>
            <person name="Liesack W."/>
        </authorList>
    </citation>
    <scope>NUCLEOTIDE SEQUENCE [LARGE SCALE GENOMIC DNA]</scope>
    <source>
        <strain evidence="3">DSM 22066 / NBRC 105507 / MRE50</strain>
    </source>
</reference>
<dbReference type="PATRIC" id="fig|351160.9.peg.2284"/>
<organism evidence="2 3">
    <name type="scientific">Methanocella arvoryzae (strain DSM 22066 / NBRC 105507 / MRE50)</name>
    <dbReference type="NCBI Taxonomy" id="351160"/>
    <lineage>
        <taxon>Archaea</taxon>
        <taxon>Methanobacteriati</taxon>
        <taxon>Methanobacteriota</taxon>
        <taxon>Stenosarchaea group</taxon>
        <taxon>Methanomicrobia</taxon>
        <taxon>Methanocellales</taxon>
        <taxon>Methanocellaceae</taxon>
        <taxon>Methanocella</taxon>
    </lineage>
</organism>
<dbReference type="InterPro" id="IPR029442">
    <property type="entry name" value="GyrI-like"/>
</dbReference>
<dbReference type="STRING" id="351160.RCIX535"/>
<evidence type="ECO:0000313" key="2">
    <source>
        <dbReference type="EMBL" id="CAJ35952.1"/>
    </source>
</evidence>
<dbReference type="OrthoDB" id="136071at2157"/>
<dbReference type="Pfam" id="PF06445">
    <property type="entry name" value="GyrI-like"/>
    <property type="match status" value="1"/>
</dbReference>
<dbReference type="Proteomes" id="UP000000663">
    <property type="component" value="Chromosome"/>
</dbReference>
<evidence type="ECO:0000259" key="1">
    <source>
        <dbReference type="Pfam" id="PF06445"/>
    </source>
</evidence>
<dbReference type="eggNOG" id="arCOG03201">
    <property type="taxonomic scope" value="Archaea"/>
</dbReference>
<protein>
    <recommendedName>
        <fullName evidence="1">GyrI-like small molecule binding domain-containing protein</fullName>
    </recommendedName>
</protein>
<name>Q0W6P1_METAR</name>
<dbReference type="KEGG" id="rci:RCIX535"/>
<sequence length="154" mass="17857">METLFPLAYTLKFMIKKRQGIDYAVMPLEGLWWADDMEHFYENKDAWKWTSMMMQPEFVTEALFAEAVAEVRKKKAPAAIDKVRLEKYAEGMCAQIMHIGPYSEEGPTVAKLHAFIDESGYEKTGKHHEIYLSDPRRAAPEKMKTVIRQPVAKR</sequence>
<accession>Q0W6P1</accession>
<gene>
    <name evidence="2" type="ORF">RCIX535</name>
</gene>
<keyword evidence="3" id="KW-1185">Reference proteome</keyword>
<proteinExistence type="predicted"/>
<dbReference type="AlphaFoldDB" id="Q0W6P1"/>